<protein>
    <submittedName>
        <fullName evidence="2">Uncharacterized protein</fullName>
    </submittedName>
</protein>
<keyword evidence="3" id="KW-1185">Reference proteome</keyword>
<comment type="caution">
    <text evidence="2">The sequence shown here is derived from an EMBL/GenBank/DDBJ whole genome shotgun (WGS) entry which is preliminary data.</text>
</comment>
<dbReference type="Proteomes" id="UP001375240">
    <property type="component" value="Unassembled WGS sequence"/>
</dbReference>
<reference evidence="2 3" key="1">
    <citation type="submission" date="2019-10" db="EMBL/GenBank/DDBJ databases">
        <authorList>
            <person name="Palmer J.M."/>
        </authorList>
    </citation>
    <scope>NUCLEOTIDE SEQUENCE [LARGE SCALE GENOMIC DNA]</scope>
    <source>
        <strain evidence="2 3">TWF696</strain>
    </source>
</reference>
<accession>A0AAV9U9V6</accession>
<evidence type="ECO:0000256" key="1">
    <source>
        <dbReference type="SAM" id="MobiDB-lite"/>
    </source>
</evidence>
<dbReference type="EMBL" id="JAVHNQ010000010">
    <property type="protein sequence ID" value="KAK6338116.1"/>
    <property type="molecule type" value="Genomic_DNA"/>
</dbReference>
<feature type="region of interest" description="Disordered" evidence="1">
    <location>
        <begin position="55"/>
        <end position="75"/>
    </location>
</feature>
<organism evidence="2 3">
    <name type="scientific">Orbilia brochopaga</name>
    <dbReference type="NCBI Taxonomy" id="3140254"/>
    <lineage>
        <taxon>Eukaryota</taxon>
        <taxon>Fungi</taxon>
        <taxon>Dikarya</taxon>
        <taxon>Ascomycota</taxon>
        <taxon>Pezizomycotina</taxon>
        <taxon>Orbiliomycetes</taxon>
        <taxon>Orbiliales</taxon>
        <taxon>Orbiliaceae</taxon>
        <taxon>Orbilia</taxon>
    </lineage>
</organism>
<sequence length="176" mass="19834">MRIIKKEDADNHEAPNTALSTAKLNCTATKGATAIKRELSPNTDADSADEQIPTAAAKKQRRGRPPGNSSFTKEQDAYIMQLRQEGKSTTLVHRLFEERFNTGSNPKRIKNRYFAIKDECLLNELEENILIQAIEEIETDMAGAIVKRFKELSNGKSVTKSYVMKKMKSRQTRSKA</sequence>
<name>A0AAV9U9V6_9PEZI</name>
<gene>
    <name evidence="2" type="ORF">TWF696_001587</name>
</gene>
<evidence type="ECO:0000313" key="2">
    <source>
        <dbReference type="EMBL" id="KAK6338116.1"/>
    </source>
</evidence>
<dbReference type="AlphaFoldDB" id="A0AAV9U9V6"/>
<proteinExistence type="predicted"/>
<evidence type="ECO:0000313" key="3">
    <source>
        <dbReference type="Proteomes" id="UP001375240"/>
    </source>
</evidence>